<proteinExistence type="predicted"/>
<dbReference type="EMBL" id="SJZJ01000004">
    <property type="protein sequence ID" value="TCJ30403.1"/>
    <property type="molecule type" value="Genomic_DNA"/>
</dbReference>
<sequence>MLMLSPTADLLDLQDGVIARRQVLDVPGESDAAIRRRLRRRDWVTVLPGIYLNHTGPPTWRQRAWAAVLYAHPAALANVSAIRAADGPGKRVAPDDRPIHVAIDHRRTVEDQPGLVIHRSVHFAATVQGNLSPPRVRIEHAVIDAAADASSELAAIAILSDAVRSRRTTAARLLQEARARRRLRSRELILGVLSDAATGTTSVLEVEYLRRVERAHRLPTARRQVRDATSGVVYRDAEHEEFDLIIELDGRIGHSTTSERDADFERDLDAAVTDLDTLRLGWGQARVRPCQTAIKLALVFQRRGWRGEVQPCPDCPTEAVEKSSPGDQKSTA</sequence>
<organism evidence="2 3">
    <name type="scientific">Nocardioides jejuensis</name>
    <dbReference type="NCBI Taxonomy" id="2502782"/>
    <lineage>
        <taxon>Bacteria</taxon>
        <taxon>Bacillati</taxon>
        <taxon>Actinomycetota</taxon>
        <taxon>Actinomycetes</taxon>
        <taxon>Propionibacteriales</taxon>
        <taxon>Nocardioidaceae</taxon>
        <taxon>Nocardioides</taxon>
    </lineage>
</organism>
<evidence type="ECO:0000313" key="2">
    <source>
        <dbReference type="EMBL" id="TCJ30403.1"/>
    </source>
</evidence>
<evidence type="ECO:0008006" key="4">
    <source>
        <dbReference type="Google" id="ProtNLM"/>
    </source>
</evidence>
<comment type="caution">
    <text evidence="2">The sequence shown here is derived from an EMBL/GenBank/DDBJ whole genome shotgun (WGS) entry which is preliminary data.</text>
</comment>
<dbReference type="OrthoDB" id="5146042at2"/>
<dbReference type="RefSeq" id="WP_131581903.1">
    <property type="nucleotide sequence ID" value="NZ_SJZJ01000004.1"/>
</dbReference>
<feature type="region of interest" description="Disordered" evidence="1">
    <location>
        <begin position="311"/>
        <end position="332"/>
    </location>
</feature>
<name>A0A4R1CGD9_9ACTN</name>
<dbReference type="Proteomes" id="UP000295453">
    <property type="component" value="Unassembled WGS sequence"/>
</dbReference>
<dbReference type="AlphaFoldDB" id="A0A4R1CGD9"/>
<gene>
    <name evidence="2" type="ORF">EPD65_04165</name>
</gene>
<accession>A0A4R1CGD9</accession>
<evidence type="ECO:0000256" key="1">
    <source>
        <dbReference type="SAM" id="MobiDB-lite"/>
    </source>
</evidence>
<evidence type="ECO:0000313" key="3">
    <source>
        <dbReference type="Proteomes" id="UP000295453"/>
    </source>
</evidence>
<protein>
    <recommendedName>
        <fullName evidence="4">Type IV toxin-antitoxin system AbiEi family antitoxin domain-containing protein</fullName>
    </recommendedName>
</protein>
<reference evidence="2 3" key="1">
    <citation type="submission" date="2019-03" db="EMBL/GenBank/DDBJ databases">
        <authorList>
            <person name="Kim M.K.M."/>
        </authorList>
    </citation>
    <scope>NUCLEOTIDE SEQUENCE [LARGE SCALE GENOMIC DNA]</scope>
    <source>
        <strain evidence="2 3">18JY15-6</strain>
    </source>
</reference>
<keyword evidence="3" id="KW-1185">Reference proteome</keyword>